<dbReference type="OrthoDB" id="9795007at2"/>
<sequence>MTINAIVLDIGGVVLRTEDRSGRNQLESQYGLPTGGIDDLVFNSQVAAESTVGRAKPEKIWQFVAEKLSLTPEALANFQHAFWKGDQIDQKLIEYLASLRGKFTTAFLTNAWVGARNILSKQYGISEGKLVDHLLISSELGIAKPDQKIFYILSDTINRPFHQILFIDDFFENVAAAGMLGIHTIHYKAGMDLIARIQSKVNQ</sequence>
<protein>
    <submittedName>
        <fullName evidence="1">Uncharacterized protein</fullName>
    </submittedName>
</protein>
<keyword evidence="2" id="KW-1185">Reference proteome</keyword>
<evidence type="ECO:0000313" key="2">
    <source>
        <dbReference type="Proteomes" id="UP000195514"/>
    </source>
</evidence>
<dbReference type="KEGG" id="abat:CFX1CAM_1409"/>
<dbReference type="InterPro" id="IPR023214">
    <property type="entry name" value="HAD_sf"/>
</dbReference>
<gene>
    <name evidence="1" type="ORF">CFX1CAM_1409</name>
</gene>
<dbReference type="InterPro" id="IPR036412">
    <property type="entry name" value="HAD-like_sf"/>
</dbReference>
<dbReference type="PANTHER" id="PTHR43611">
    <property type="entry name" value="ALPHA-D-GLUCOSE 1-PHOSPHATE PHOSPHATASE"/>
    <property type="match status" value="1"/>
</dbReference>
<dbReference type="Pfam" id="PF00702">
    <property type="entry name" value="Hydrolase"/>
    <property type="match status" value="1"/>
</dbReference>
<dbReference type="Gene3D" id="3.40.50.1000">
    <property type="entry name" value="HAD superfamily/HAD-like"/>
    <property type="match status" value="1"/>
</dbReference>
<dbReference type="InterPro" id="IPR023198">
    <property type="entry name" value="PGP-like_dom2"/>
</dbReference>
<dbReference type="SFLD" id="SFLDS00003">
    <property type="entry name" value="Haloacid_Dehalogenase"/>
    <property type="match status" value="1"/>
</dbReference>
<dbReference type="RefSeq" id="WP_087862313.1">
    <property type="nucleotide sequence ID" value="NZ_LT859958.1"/>
</dbReference>
<evidence type="ECO:0000313" key="1">
    <source>
        <dbReference type="EMBL" id="SMX54474.1"/>
    </source>
</evidence>
<dbReference type="PRINTS" id="PR00413">
    <property type="entry name" value="HADHALOGNASE"/>
</dbReference>
<dbReference type="Gene3D" id="1.10.150.240">
    <property type="entry name" value="Putative phosphatase, domain 2"/>
    <property type="match status" value="1"/>
</dbReference>
<name>A0A1Y6K4D6_9CHLR</name>
<organism evidence="1 2">
    <name type="scientific">Candidatus Brevifilum fermentans</name>
    <dbReference type="NCBI Taxonomy" id="1986204"/>
    <lineage>
        <taxon>Bacteria</taxon>
        <taxon>Bacillati</taxon>
        <taxon>Chloroflexota</taxon>
        <taxon>Anaerolineae</taxon>
        <taxon>Anaerolineales</taxon>
        <taxon>Anaerolineaceae</taxon>
        <taxon>Candidatus Brevifilum</taxon>
    </lineage>
</organism>
<accession>A0A1Y6K4D6</accession>
<dbReference type="EMBL" id="LT859958">
    <property type="protein sequence ID" value="SMX54474.1"/>
    <property type="molecule type" value="Genomic_DNA"/>
</dbReference>
<dbReference type="PANTHER" id="PTHR43611:SF3">
    <property type="entry name" value="FLAVIN MONONUCLEOTIDE HYDROLASE 1, CHLOROPLATIC"/>
    <property type="match status" value="1"/>
</dbReference>
<proteinExistence type="predicted"/>
<dbReference type="InterPro" id="IPR006439">
    <property type="entry name" value="HAD-SF_hydro_IA"/>
</dbReference>
<dbReference type="AlphaFoldDB" id="A0A1Y6K4D6"/>
<dbReference type="Proteomes" id="UP000195514">
    <property type="component" value="Chromosome I"/>
</dbReference>
<dbReference type="NCBIfam" id="TIGR01509">
    <property type="entry name" value="HAD-SF-IA-v3"/>
    <property type="match status" value="1"/>
</dbReference>
<dbReference type="SFLD" id="SFLDG01129">
    <property type="entry name" value="C1.5:_HAD__Beta-PGM__Phosphata"/>
    <property type="match status" value="1"/>
</dbReference>
<reference evidence="2" key="1">
    <citation type="submission" date="2017-05" db="EMBL/GenBank/DDBJ databases">
        <authorList>
            <person name="Kirkegaard R."/>
            <person name="Mcilroy J S."/>
        </authorList>
    </citation>
    <scope>NUCLEOTIDE SEQUENCE [LARGE SCALE GENOMIC DNA]</scope>
</reference>
<dbReference type="SUPFAM" id="SSF56784">
    <property type="entry name" value="HAD-like"/>
    <property type="match status" value="1"/>
</dbReference>